<evidence type="ECO:0000313" key="1">
    <source>
        <dbReference type="EMBL" id="AAF83179.1"/>
    </source>
</evidence>
<dbReference type="InterPro" id="IPR050696">
    <property type="entry name" value="FtsA/MreB"/>
</dbReference>
<dbReference type="CDD" id="cd24049">
    <property type="entry name" value="ASKHA_NBD_PilM"/>
    <property type="match status" value="1"/>
</dbReference>
<dbReference type="SUPFAM" id="SSF53067">
    <property type="entry name" value="Actin-like ATPase domain"/>
    <property type="match status" value="2"/>
</dbReference>
<gene>
    <name evidence="1" type="ordered locus">XF_0369</name>
</gene>
<protein>
    <submittedName>
        <fullName evidence="1">Fimbrial assembly membrane protein</fullName>
    </submittedName>
</protein>
<dbReference type="Pfam" id="PF11104">
    <property type="entry name" value="PilM_2"/>
    <property type="match status" value="1"/>
</dbReference>
<evidence type="ECO:0000313" key="2">
    <source>
        <dbReference type="Proteomes" id="UP000000812"/>
    </source>
</evidence>
<dbReference type="NCBIfam" id="TIGR01175">
    <property type="entry name" value="pilM"/>
    <property type="match status" value="1"/>
</dbReference>
<accession>Q9PGD3</accession>
<dbReference type="Proteomes" id="UP000000812">
    <property type="component" value="Chromosome"/>
</dbReference>
<dbReference type="PANTHER" id="PTHR32432">
    <property type="entry name" value="CELL DIVISION PROTEIN FTSA-RELATED"/>
    <property type="match status" value="1"/>
</dbReference>
<dbReference type="STRING" id="160492.XF_0369"/>
<organism evidence="1 2">
    <name type="scientific">Xylella fastidiosa (strain 9a5c)</name>
    <dbReference type="NCBI Taxonomy" id="160492"/>
    <lineage>
        <taxon>Bacteria</taxon>
        <taxon>Pseudomonadati</taxon>
        <taxon>Pseudomonadota</taxon>
        <taxon>Gammaproteobacteria</taxon>
        <taxon>Lysobacterales</taxon>
        <taxon>Lysobacteraceae</taxon>
        <taxon>Xylella</taxon>
    </lineage>
</organism>
<dbReference type="PIRSF" id="PIRSF019169">
    <property type="entry name" value="PilM"/>
    <property type="match status" value="1"/>
</dbReference>
<dbReference type="EMBL" id="AE003849">
    <property type="protein sequence ID" value="AAF83179.1"/>
    <property type="molecule type" value="Genomic_DNA"/>
</dbReference>
<sequence length="392" mass="42119">MLCDALQVIVCRSFIFEFKVPGRGNRYVPVLKVPVVRGVFVGLFSKKQSVLVGVDISSTAVKLLQLSRSGNRFKVEHYAVEPLPLNAVAERGIVEVEQVGEAIRRAVSRSGTKAKFAAAAVAGSAVITKLIPMPVGLDEQDLEAQIEIEATNYIPYPIEEVSLDFEVLGPVPNNTEMVQVLLAASRSENVELRQSALELGGLTAKVIDVEALAVENAFSLIAQELSVGSNALVALIDIGATMSTLNVLHSGRSLYTREQLFGGKQLTDEVMHRYGMTYEEAGQAKRQGGLPQSYEVEVLGSFKDSVIQQISRLLQFFYAGSEYNRVDCIVLAGGCAVIAGLPAMVEERLGVVTVVANPLAQMTLGAKVQAHTLAQDAPALMIATGLALRSFD</sequence>
<proteinExistence type="predicted"/>
<dbReference type="HOGENOM" id="CLU_050686_1_0_6"/>
<reference evidence="1 2" key="1">
    <citation type="journal article" date="2000" name="Nature">
        <title>The genome sequence of the plant pathogen Xylella fastidiosa.</title>
        <authorList>
            <person name="Simpson A.J."/>
            <person name="Reinach F.C."/>
            <person name="Arruda P."/>
            <person name="Abreu F.A."/>
            <person name="Acencio M."/>
            <person name="Alvarenga R."/>
            <person name="Alves L.M."/>
            <person name="Araya J.E."/>
            <person name="Baia G.S."/>
            <person name="Baptista C.S."/>
            <person name="Barros M.H."/>
            <person name="Bonaccorsi E.D."/>
            <person name="Bordin S."/>
            <person name="Bove J.M."/>
            <person name="Briones M.R."/>
            <person name="Bueno M.R."/>
            <person name="Camargo A.A."/>
            <person name="Camargo L.E."/>
            <person name="Carraro D.M."/>
            <person name="Carrer H."/>
            <person name="Colauto N.B."/>
            <person name="Colombo C."/>
            <person name="Costa F.F."/>
            <person name="Costa M.C."/>
            <person name="Costa-Neto C.M."/>
            <person name="Coutinho L.L."/>
            <person name="Cristofani M."/>
            <person name="Dias-Neto E."/>
            <person name="Docena C."/>
            <person name="El-Dorry H."/>
            <person name="Facincani A.P."/>
            <person name="Ferreira A.J."/>
            <person name="Ferreira V.C."/>
            <person name="Ferro J.A."/>
            <person name="Fraga J.S."/>
            <person name="Franca S.C."/>
            <person name="Franco M.C."/>
            <person name="Frohme M."/>
            <person name="Furlan L.R."/>
            <person name="Garnier M."/>
            <person name="Goldman G.H."/>
            <person name="Goldman M.H."/>
            <person name="Gomes S.L."/>
            <person name="Gruber A."/>
            <person name="Ho P.L."/>
            <person name="Hoheisel J.D."/>
            <person name="Junqueira M.L."/>
            <person name="Kemper E.L."/>
            <person name="Kitajima J.P."/>
            <person name="Krieger J.E."/>
            <person name="Kuramae E.E."/>
            <person name="Laigret F."/>
            <person name="Lambais M.R."/>
            <person name="Leite L.C."/>
            <person name="Lemos E.G."/>
            <person name="Lemos M.V."/>
            <person name="Lopes S.A."/>
            <person name="Lopes C.R."/>
            <person name="Machado J.A."/>
            <person name="Machado M.A."/>
            <person name="Madeira A.M."/>
            <person name="Madeira H.M."/>
            <person name="Marino C.L."/>
            <person name="Marques M.V."/>
            <person name="Martins E.A."/>
            <person name="Martins E.M."/>
            <person name="Matsukuma A.Y."/>
            <person name="Menck C.F."/>
            <person name="Miracca E.C."/>
            <person name="Miyaki C.Y."/>
            <person name="Monteriro-Vitorello C.B."/>
            <person name="Moon D.H."/>
            <person name="Nagai M.A."/>
            <person name="Nascimento A.L."/>
            <person name="Netto L.E."/>
            <person name="Nhani A.Jr."/>
            <person name="Nobrega F.G."/>
            <person name="Nunes L.R."/>
            <person name="Oliveira M.A."/>
            <person name="de Oliveira M.C."/>
            <person name="de Oliveira R.C."/>
            <person name="Palmieri D.A."/>
            <person name="Paris A."/>
            <person name="Peixoto B.R."/>
            <person name="Pereira G.A."/>
            <person name="Pereira H.A.Jr."/>
            <person name="Pesquero J.B."/>
            <person name="Quaggio R.B."/>
            <person name="Roberto P.G."/>
            <person name="Rodrigues V."/>
            <person name="de M Rosa A.J."/>
            <person name="de Rosa V.E.Jr."/>
            <person name="de Sa R.G."/>
            <person name="Santelli R.V."/>
            <person name="Sawasaki H.E."/>
            <person name="da Silva A.C."/>
            <person name="da Silva A.M."/>
            <person name="da Silva F.R."/>
            <person name="da Silva W.A.Jr."/>
            <person name="da Silveira J.F."/>
            <person name="Silvestri M.L."/>
            <person name="Siqueira W.J."/>
            <person name="de Souza A.A."/>
            <person name="de Souza A.P."/>
            <person name="Terenzi M.F."/>
            <person name="Truffi D."/>
            <person name="Tsai S.M."/>
            <person name="Tsuhako M.H."/>
            <person name="Vallada H."/>
            <person name="Van Sluys M.A."/>
            <person name="Verjovski-Almeida S."/>
            <person name="Vettore A.L."/>
            <person name="Zago M.A."/>
            <person name="Zatz M."/>
            <person name="Meidanis J."/>
            <person name="Setubal J.C."/>
        </authorList>
    </citation>
    <scope>NUCLEOTIDE SEQUENCE [LARGE SCALE GENOMIC DNA]</scope>
    <source>
        <strain evidence="1 2">9a5c</strain>
    </source>
</reference>
<dbReference type="InterPro" id="IPR043129">
    <property type="entry name" value="ATPase_NBD"/>
</dbReference>
<dbReference type="AlphaFoldDB" id="Q9PGD3"/>
<dbReference type="Gene3D" id="3.30.1490.300">
    <property type="match status" value="1"/>
</dbReference>
<dbReference type="eggNOG" id="COG4972">
    <property type="taxonomic scope" value="Bacteria"/>
</dbReference>
<dbReference type="PANTHER" id="PTHR32432:SF3">
    <property type="entry name" value="ETHANOLAMINE UTILIZATION PROTEIN EUTJ"/>
    <property type="match status" value="1"/>
</dbReference>
<dbReference type="Gene3D" id="3.30.420.40">
    <property type="match status" value="2"/>
</dbReference>
<dbReference type="KEGG" id="xfa:XF_0369"/>
<dbReference type="InterPro" id="IPR005883">
    <property type="entry name" value="PilM"/>
</dbReference>
<dbReference type="PIR" id="H82815">
    <property type="entry name" value="H82815"/>
</dbReference>
<name>Q9PGD3_XYLFA</name>